<evidence type="ECO:0000256" key="3">
    <source>
        <dbReference type="ARBA" id="ARBA00023002"/>
    </source>
</evidence>
<evidence type="ECO:0000256" key="1">
    <source>
        <dbReference type="ARBA" id="ARBA00007870"/>
    </source>
</evidence>
<evidence type="ECO:0000256" key="4">
    <source>
        <dbReference type="RuleBase" id="RU362068"/>
    </source>
</evidence>
<feature type="domain" description="Ketopantoate reductase C-terminal" evidence="6">
    <location>
        <begin position="186"/>
        <end position="306"/>
    </location>
</feature>
<dbReference type="EC" id="1.1.1.169" evidence="4"/>
<accession>A0A560W6S0</accession>
<dbReference type="UniPathway" id="UPA00028">
    <property type="reaction ID" value="UER00004"/>
</dbReference>
<evidence type="ECO:0000313" key="8">
    <source>
        <dbReference type="Proteomes" id="UP000315628"/>
    </source>
</evidence>
<dbReference type="InterPro" id="IPR008927">
    <property type="entry name" value="6-PGluconate_DH-like_C_sf"/>
</dbReference>
<dbReference type="SUPFAM" id="SSF48179">
    <property type="entry name" value="6-phosphogluconate dehydrogenase C-terminal domain-like"/>
    <property type="match status" value="1"/>
</dbReference>
<dbReference type="RefSeq" id="WP_170236301.1">
    <property type="nucleotide sequence ID" value="NZ_BAAAYT010000002.1"/>
</dbReference>
<dbReference type="Pfam" id="PF08546">
    <property type="entry name" value="ApbA_C"/>
    <property type="match status" value="1"/>
</dbReference>
<comment type="function">
    <text evidence="4">Catalyzes the NADPH-dependent reduction of ketopantoate into pantoic acid.</text>
</comment>
<comment type="pathway">
    <text evidence="4">Cofactor biosynthesis; (R)-pantothenate biosynthesis; (R)-pantoate from 3-methyl-2-oxobutanoate: step 2/2.</text>
</comment>
<dbReference type="InterPro" id="IPR013332">
    <property type="entry name" value="KPR_N"/>
</dbReference>
<dbReference type="GO" id="GO:0015940">
    <property type="term" value="P:pantothenate biosynthetic process"/>
    <property type="evidence" value="ECO:0007669"/>
    <property type="project" value="UniProtKB-UniPathway"/>
</dbReference>
<evidence type="ECO:0000259" key="6">
    <source>
        <dbReference type="Pfam" id="PF08546"/>
    </source>
</evidence>
<dbReference type="Gene3D" id="3.40.50.720">
    <property type="entry name" value="NAD(P)-binding Rossmann-like Domain"/>
    <property type="match status" value="1"/>
</dbReference>
<dbReference type="Proteomes" id="UP000315628">
    <property type="component" value="Unassembled WGS sequence"/>
</dbReference>
<reference evidence="7 8" key="1">
    <citation type="submission" date="2019-06" db="EMBL/GenBank/DDBJ databases">
        <title>Sequencing the genomes of 1000 actinobacteria strains.</title>
        <authorList>
            <person name="Klenk H.-P."/>
        </authorList>
    </citation>
    <scope>NUCLEOTIDE SEQUENCE [LARGE SCALE GENOMIC DNA]</scope>
    <source>
        <strain evidence="7 8">DSM 18935</strain>
    </source>
</reference>
<evidence type="ECO:0000313" key="7">
    <source>
        <dbReference type="EMBL" id="TWD13312.1"/>
    </source>
</evidence>
<keyword evidence="3 4" id="KW-0560">Oxidoreductase</keyword>
<evidence type="ECO:0000256" key="2">
    <source>
        <dbReference type="ARBA" id="ARBA00022857"/>
    </source>
</evidence>
<dbReference type="NCBIfam" id="TIGR00745">
    <property type="entry name" value="apbA_panE"/>
    <property type="match status" value="1"/>
</dbReference>
<dbReference type="Pfam" id="PF02558">
    <property type="entry name" value="ApbA"/>
    <property type="match status" value="1"/>
</dbReference>
<keyword evidence="2 4" id="KW-0521">NADP</keyword>
<protein>
    <recommendedName>
        <fullName evidence="4">2-dehydropantoate 2-reductase</fullName>
        <ecNumber evidence="4">1.1.1.169</ecNumber>
    </recommendedName>
    <alternativeName>
        <fullName evidence="4">Ketopantoate reductase</fullName>
    </alternativeName>
</protein>
<dbReference type="InterPro" id="IPR051402">
    <property type="entry name" value="KPR-Related"/>
</dbReference>
<dbReference type="Gene3D" id="1.10.1040.10">
    <property type="entry name" value="N-(1-d-carboxylethyl)-l-norvaline Dehydrogenase, domain 2"/>
    <property type="match status" value="1"/>
</dbReference>
<dbReference type="AlphaFoldDB" id="A0A560W6S0"/>
<dbReference type="SUPFAM" id="SSF51735">
    <property type="entry name" value="NAD(P)-binding Rossmann-fold domains"/>
    <property type="match status" value="1"/>
</dbReference>
<dbReference type="GO" id="GO:0008677">
    <property type="term" value="F:2-dehydropantoate 2-reductase activity"/>
    <property type="evidence" value="ECO:0007669"/>
    <property type="project" value="UniProtKB-EC"/>
</dbReference>
<keyword evidence="4" id="KW-0566">Pantothenate biosynthesis</keyword>
<name>A0A560W6S0_9MICO</name>
<proteinExistence type="inferred from homology"/>
<feature type="domain" description="Ketopantoate reductase N-terminal" evidence="5">
    <location>
        <begin position="10"/>
        <end position="153"/>
    </location>
</feature>
<comment type="caution">
    <text evidence="7">The sequence shown here is derived from an EMBL/GenBank/DDBJ whole genome shotgun (WGS) entry which is preliminary data.</text>
</comment>
<keyword evidence="8" id="KW-1185">Reference proteome</keyword>
<dbReference type="InterPro" id="IPR003710">
    <property type="entry name" value="ApbA"/>
</dbReference>
<comment type="catalytic activity">
    <reaction evidence="4">
        <text>(R)-pantoate + NADP(+) = 2-dehydropantoate + NADPH + H(+)</text>
        <dbReference type="Rhea" id="RHEA:16233"/>
        <dbReference type="ChEBI" id="CHEBI:11561"/>
        <dbReference type="ChEBI" id="CHEBI:15378"/>
        <dbReference type="ChEBI" id="CHEBI:15980"/>
        <dbReference type="ChEBI" id="CHEBI:57783"/>
        <dbReference type="ChEBI" id="CHEBI:58349"/>
        <dbReference type="EC" id="1.1.1.169"/>
    </reaction>
</comment>
<sequence length="309" mass="32829">MSEAPRLESVAVVGAGALGAMYAAHLAAAEVEVVLVAAGERAERLRTQGLTVNGAPLDIPVLDPSTDGHAPFDLVLVAVKAAQLEDSLDLVAPLVGPDTTFVSVLNGLDSERVIGERFSPEQVLLCIALAMDAEREGSAVRYTAPGRLEIGDSPATVTPGEGGSERTEAVAELLDRAGIACTVHDDMTHRMWWKFLVNVGGNQASAATRTTYGRLRQEPARSLMVALQDEVVAVAAAEGVRLTATDVQRWYDVLEGQPADGRTSMLQDVLAGRPTEVDIFAGRVVELGRRHGIATPYNQSMLWVLSALR</sequence>
<dbReference type="InterPro" id="IPR013328">
    <property type="entry name" value="6PGD_dom2"/>
</dbReference>
<dbReference type="EMBL" id="VIUW01000005">
    <property type="protein sequence ID" value="TWD13312.1"/>
    <property type="molecule type" value="Genomic_DNA"/>
</dbReference>
<comment type="similarity">
    <text evidence="1 4">Belongs to the ketopantoate reductase family.</text>
</comment>
<organism evidence="7 8">
    <name type="scientific">Marihabitans asiaticum</name>
    <dbReference type="NCBI Taxonomy" id="415218"/>
    <lineage>
        <taxon>Bacteria</taxon>
        <taxon>Bacillati</taxon>
        <taxon>Actinomycetota</taxon>
        <taxon>Actinomycetes</taxon>
        <taxon>Micrococcales</taxon>
        <taxon>Intrasporangiaceae</taxon>
        <taxon>Marihabitans</taxon>
    </lineage>
</organism>
<evidence type="ECO:0000259" key="5">
    <source>
        <dbReference type="Pfam" id="PF02558"/>
    </source>
</evidence>
<dbReference type="InterPro" id="IPR036291">
    <property type="entry name" value="NAD(P)-bd_dom_sf"/>
</dbReference>
<dbReference type="GO" id="GO:0005737">
    <property type="term" value="C:cytoplasm"/>
    <property type="evidence" value="ECO:0007669"/>
    <property type="project" value="TreeGrafter"/>
</dbReference>
<dbReference type="InterPro" id="IPR013752">
    <property type="entry name" value="KPA_reductase"/>
</dbReference>
<dbReference type="PANTHER" id="PTHR21708:SF26">
    <property type="entry name" value="2-DEHYDROPANTOATE 2-REDUCTASE"/>
    <property type="match status" value="1"/>
</dbReference>
<dbReference type="PANTHER" id="PTHR21708">
    <property type="entry name" value="PROBABLE 2-DEHYDROPANTOATE 2-REDUCTASE"/>
    <property type="match status" value="1"/>
</dbReference>
<gene>
    <name evidence="7" type="ORF">FB557_2705</name>
</gene>